<proteinExistence type="predicted"/>
<evidence type="ECO:0000313" key="1">
    <source>
        <dbReference type="EMBL" id="MEP1058144.1"/>
    </source>
</evidence>
<sequence>MNQTTLEQCNLMQTVKVTRVEYNLKPGVKDWLGQKLSEWEVKLCVL</sequence>
<protein>
    <submittedName>
        <fullName evidence="1">Uncharacterized protein</fullName>
    </submittedName>
</protein>
<gene>
    <name evidence="1" type="ORF">NDI38_06795</name>
</gene>
<evidence type="ECO:0000313" key="2">
    <source>
        <dbReference type="Proteomes" id="UP001476950"/>
    </source>
</evidence>
<accession>A0ABV0KFY1</accession>
<comment type="caution">
    <text evidence="1">The sequence shown here is derived from an EMBL/GenBank/DDBJ whole genome shotgun (WGS) entry which is preliminary data.</text>
</comment>
<dbReference type="EMBL" id="JAMPLM010000004">
    <property type="protein sequence ID" value="MEP1058144.1"/>
    <property type="molecule type" value="Genomic_DNA"/>
</dbReference>
<dbReference type="RefSeq" id="WP_190454675.1">
    <property type="nucleotide sequence ID" value="NZ_JAMPLM010000004.1"/>
</dbReference>
<reference evidence="1 2" key="1">
    <citation type="submission" date="2022-04" db="EMBL/GenBank/DDBJ databases">
        <title>Positive selection, recombination, and allopatry shape intraspecific diversity of widespread and dominant cyanobacteria.</title>
        <authorList>
            <person name="Wei J."/>
            <person name="Shu W."/>
            <person name="Hu C."/>
        </authorList>
    </citation>
    <scope>NUCLEOTIDE SEQUENCE [LARGE SCALE GENOMIC DNA]</scope>
    <source>
        <strain evidence="1 2">AS-A4</strain>
    </source>
</reference>
<keyword evidence="2" id="KW-1185">Reference proteome</keyword>
<name>A0ABV0KFY1_9CYAN</name>
<dbReference type="Proteomes" id="UP001476950">
    <property type="component" value="Unassembled WGS sequence"/>
</dbReference>
<organism evidence="1 2">
    <name type="scientific">Stenomitos frigidus AS-A4</name>
    <dbReference type="NCBI Taxonomy" id="2933935"/>
    <lineage>
        <taxon>Bacteria</taxon>
        <taxon>Bacillati</taxon>
        <taxon>Cyanobacteriota</taxon>
        <taxon>Cyanophyceae</taxon>
        <taxon>Leptolyngbyales</taxon>
        <taxon>Leptolyngbyaceae</taxon>
        <taxon>Stenomitos</taxon>
    </lineage>
</organism>